<dbReference type="InterPro" id="IPR012340">
    <property type="entry name" value="NA-bd_OB-fold"/>
</dbReference>
<dbReference type="AlphaFoldDB" id="A0A9D4XGY4"/>
<protein>
    <recommendedName>
        <fullName evidence="1">Replication protein A 70 kDa DNA-binding subunit B/D first OB fold domain-containing protein</fullName>
    </recommendedName>
</protein>
<dbReference type="Gene3D" id="2.40.50.140">
    <property type="entry name" value="Nucleic acid-binding proteins"/>
    <property type="match status" value="1"/>
</dbReference>
<reference evidence="2 3" key="1">
    <citation type="journal article" date="2022" name="Nat. Genet.">
        <title>Improved pea reference genome and pan-genome highlight genomic features and evolutionary characteristics.</title>
        <authorList>
            <person name="Yang T."/>
            <person name="Liu R."/>
            <person name="Luo Y."/>
            <person name="Hu S."/>
            <person name="Wang D."/>
            <person name="Wang C."/>
            <person name="Pandey M.K."/>
            <person name="Ge S."/>
            <person name="Xu Q."/>
            <person name="Li N."/>
            <person name="Li G."/>
            <person name="Huang Y."/>
            <person name="Saxena R.K."/>
            <person name="Ji Y."/>
            <person name="Li M."/>
            <person name="Yan X."/>
            <person name="He Y."/>
            <person name="Liu Y."/>
            <person name="Wang X."/>
            <person name="Xiang C."/>
            <person name="Varshney R.K."/>
            <person name="Ding H."/>
            <person name="Gao S."/>
            <person name="Zong X."/>
        </authorList>
    </citation>
    <scope>NUCLEOTIDE SEQUENCE [LARGE SCALE GENOMIC DNA]</scope>
    <source>
        <strain evidence="2 3">cv. Zhongwan 6</strain>
    </source>
</reference>
<accession>A0A9D4XGY4</accession>
<dbReference type="Proteomes" id="UP001058974">
    <property type="component" value="Chromosome 4"/>
</dbReference>
<dbReference type="SUPFAM" id="SSF50249">
    <property type="entry name" value="Nucleic acid-binding proteins"/>
    <property type="match status" value="1"/>
</dbReference>
<feature type="domain" description="Replication protein A 70 kDa DNA-binding subunit B/D first OB fold" evidence="1">
    <location>
        <begin position="4"/>
        <end position="90"/>
    </location>
</feature>
<sequence length="201" mass="23743">MSQKFDFVKDIDDSKETWCHAVRIIEFWTVINRKGIEHLEMVIMDANCDEIQILIRHDHTQKWKDFLKEDMTCVINNDFFGVFHEIKNIQEKTSGKKVVVSLKFRDLKLPLSEKNEKPIQSAKSFSNWSGGSQFTIIDRYNVEIWCNRGDTKYRFMFWDVDCTQIIGKAVVTLHTTMVEGGEDNHMVYLDDLDQDPSRRRK</sequence>
<comment type="caution">
    <text evidence="2">The sequence shown here is derived from an EMBL/GenBank/DDBJ whole genome shotgun (WGS) entry which is preliminary data.</text>
</comment>
<evidence type="ECO:0000313" key="3">
    <source>
        <dbReference type="Proteomes" id="UP001058974"/>
    </source>
</evidence>
<evidence type="ECO:0000313" key="2">
    <source>
        <dbReference type="EMBL" id="KAI5419997.1"/>
    </source>
</evidence>
<keyword evidence="3" id="KW-1185">Reference proteome</keyword>
<organism evidence="2 3">
    <name type="scientific">Pisum sativum</name>
    <name type="common">Garden pea</name>
    <name type="synonym">Lathyrus oleraceus</name>
    <dbReference type="NCBI Taxonomy" id="3888"/>
    <lineage>
        <taxon>Eukaryota</taxon>
        <taxon>Viridiplantae</taxon>
        <taxon>Streptophyta</taxon>
        <taxon>Embryophyta</taxon>
        <taxon>Tracheophyta</taxon>
        <taxon>Spermatophyta</taxon>
        <taxon>Magnoliopsida</taxon>
        <taxon>eudicotyledons</taxon>
        <taxon>Gunneridae</taxon>
        <taxon>Pentapetalae</taxon>
        <taxon>rosids</taxon>
        <taxon>fabids</taxon>
        <taxon>Fabales</taxon>
        <taxon>Fabaceae</taxon>
        <taxon>Papilionoideae</taxon>
        <taxon>50 kb inversion clade</taxon>
        <taxon>NPAAA clade</taxon>
        <taxon>Hologalegina</taxon>
        <taxon>IRL clade</taxon>
        <taxon>Fabeae</taxon>
        <taxon>Lathyrus</taxon>
    </lineage>
</organism>
<dbReference type="EMBL" id="JAMSHJ010000004">
    <property type="protein sequence ID" value="KAI5419997.1"/>
    <property type="molecule type" value="Genomic_DNA"/>
</dbReference>
<name>A0A9D4XGY4_PEA</name>
<dbReference type="Gramene" id="Psat04G0396900-T1">
    <property type="protein sequence ID" value="KAI5419997.1"/>
    <property type="gene ID" value="KIW84_043969"/>
</dbReference>
<gene>
    <name evidence="2" type="ORF">KIW84_043969</name>
</gene>
<dbReference type="Pfam" id="PF02721">
    <property type="entry name" value="DUF223"/>
    <property type="match status" value="1"/>
</dbReference>
<dbReference type="InterPro" id="IPR003871">
    <property type="entry name" value="RFA1B/D_OB_1st"/>
</dbReference>
<proteinExistence type="predicted"/>
<evidence type="ECO:0000259" key="1">
    <source>
        <dbReference type="Pfam" id="PF02721"/>
    </source>
</evidence>